<dbReference type="InterPro" id="IPR022170">
    <property type="entry name" value="MUL1-like"/>
</dbReference>
<evidence type="ECO:0000256" key="5">
    <source>
        <dbReference type="ARBA" id="ARBA00022692"/>
    </source>
</evidence>
<evidence type="ECO:0000256" key="6">
    <source>
        <dbReference type="ARBA" id="ARBA00022723"/>
    </source>
</evidence>
<evidence type="ECO:0000256" key="11">
    <source>
        <dbReference type="ARBA" id="ARBA00023136"/>
    </source>
</evidence>
<keyword evidence="10 12" id="KW-1133">Transmembrane helix</keyword>
<name>A0A1G9PYF3_9EURY</name>
<dbReference type="GO" id="GO:0061630">
    <property type="term" value="F:ubiquitin protein ligase activity"/>
    <property type="evidence" value="ECO:0007669"/>
    <property type="project" value="UniProtKB-EC"/>
</dbReference>
<dbReference type="AlphaFoldDB" id="A0A1G9PYF3"/>
<keyword evidence="6" id="KW-0479">Metal-binding</keyword>
<keyword evidence="7" id="KW-0863">Zinc-finger</keyword>
<evidence type="ECO:0000256" key="4">
    <source>
        <dbReference type="ARBA" id="ARBA00022679"/>
    </source>
</evidence>
<evidence type="ECO:0000256" key="9">
    <source>
        <dbReference type="ARBA" id="ARBA00022833"/>
    </source>
</evidence>
<dbReference type="Pfam" id="PF12483">
    <property type="entry name" value="GIDE"/>
    <property type="match status" value="1"/>
</dbReference>
<dbReference type="GO" id="GO:0016874">
    <property type="term" value="F:ligase activity"/>
    <property type="evidence" value="ECO:0007669"/>
    <property type="project" value="UniProtKB-KW"/>
</dbReference>
<evidence type="ECO:0000256" key="7">
    <source>
        <dbReference type="ARBA" id="ARBA00022771"/>
    </source>
</evidence>
<gene>
    <name evidence="14" type="ORF">SAMN04487949_0588</name>
</gene>
<dbReference type="GO" id="GO:0016020">
    <property type="term" value="C:membrane"/>
    <property type="evidence" value="ECO:0007669"/>
    <property type="project" value="UniProtKB-SubCell"/>
</dbReference>
<keyword evidence="15" id="KW-1185">Reference proteome</keyword>
<dbReference type="Proteomes" id="UP000199451">
    <property type="component" value="Unassembled WGS sequence"/>
</dbReference>
<evidence type="ECO:0000256" key="2">
    <source>
        <dbReference type="ARBA" id="ARBA00004141"/>
    </source>
</evidence>
<evidence type="ECO:0000256" key="10">
    <source>
        <dbReference type="ARBA" id="ARBA00022989"/>
    </source>
</evidence>
<sequence length="286" mass="30723">MQFAPPTLVIPTLPPTQLVPFLGVGTFVALAFVLIGGYIATRGLGSVRVALRLLRTPTVPVRELMEGTDRQMTLSGTARPTGEDEPLAGPFSGRPAFVVGYEVKEERSSYNASTKTSQRTWETVDSGWAGVPFVLEDETGRVRVDPATATFEVSLDESTRVAGGRSPPDRIRTFIEVNERVDDESHGFDVGPLRFPTGRDRKYVEYRIEAGDAVSVLGTPRRARGDVGEVNAVVDGGDPFVVVDGSPRSATWRLALGSLVPLLVGGVFAAIGLVWLVGGFLPFLLP</sequence>
<comment type="subcellular location">
    <subcellularLocation>
        <location evidence="2">Membrane</location>
        <topology evidence="2">Multi-pass membrane protein</topology>
    </subcellularLocation>
</comment>
<evidence type="ECO:0000256" key="12">
    <source>
        <dbReference type="SAM" id="Phobius"/>
    </source>
</evidence>
<organism evidence="14 15">
    <name type="scientific">Halogranum gelatinilyticum</name>
    <dbReference type="NCBI Taxonomy" id="660521"/>
    <lineage>
        <taxon>Archaea</taxon>
        <taxon>Methanobacteriati</taxon>
        <taxon>Methanobacteriota</taxon>
        <taxon>Stenosarchaea group</taxon>
        <taxon>Halobacteria</taxon>
        <taxon>Halobacteriales</taxon>
        <taxon>Haloferacaceae</taxon>
    </lineage>
</organism>
<dbReference type="EMBL" id="FNHL01000001">
    <property type="protein sequence ID" value="SDM03521.1"/>
    <property type="molecule type" value="Genomic_DNA"/>
</dbReference>
<dbReference type="STRING" id="660521.SAMN04487949_0588"/>
<dbReference type="RefSeq" id="WP_089693906.1">
    <property type="nucleotide sequence ID" value="NZ_FNHL01000001.1"/>
</dbReference>
<protein>
    <recommendedName>
        <fullName evidence="3">RING-type E3 ubiquitin transferase</fullName>
        <ecNumber evidence="3">2.3.2.27</ecNumber>
    </recommendedName>
</protein>
<feature type="domain" description="E3 Ubiquitin ligase MUL1-like" evidence="13">
    <location>
        <begin position="105"/>
        <end position="248"/>
    </location>
</feature>
<dbReference type="GO" id="GO:0016567">
    <property type="term" value="P:protein ubiquitination"/>
    <property type="evidence" value="ECO:0007669"/>
    <property type="project" value="InterPro"/>
</dbReference>
<reference evidence="15" key="1">
    <citation type="submission" date="2016-10" db="EMBL/GenBank/DDBJ databases">
        <authorList>
            <person name="Varghese N."/>
            <person name="Submissions S."/>
        </authorList>
    </citation>
    <scope>NUCLEOTIDE SEQUENCE [LARGE SCALE GENOMIC DNA]</scope>
    <source>
        <strain evidence="15">CGMCC 1.10119</strain>
    </source>
</reference>
<keyword evidence="9" id="KW-0862">Zinc</keyword>
<keyword evidence="4" id="KW-0808">Transferase</keyword>
<comment type="catalytic activity">
    <reaction evidence="1">
        <text>S-ubiquitinyl-[E2 ubiquitin-conjugating enzyme]-L-cysteine + [acceptor protein]-L-lysine = [E2 ubiquitin-conjugating enzyme]-L-cysteine + N(6)-ubiquitinyl-[acceptor protein]-L-lysine.</text>
        <dbReference type="EC" id="2.3.2.27"/>
    </reaction>
</comment>
<evidence type="ECO:0000259" key="13">
    <source>
        <dbReference type="Pfam" id="PF12483"/>
    </source>
</evidence>
<keyword evidence="14" id="KW-0436">Ligase</keyword>
<dbReference type="OrthoDB" id="170690at2157"/>
<feature type="transmembrane region" description="Helical" evidence="12">
    <location>
        <begin position="20"/>
        <end position="40"/>
    </location>
</feature>
<dbReference type="EC" id="2.3.2.27" evidence="3"/>
<proteinExistence type="predicted"/>
<evidence type="ECO:0000256" key="1">
    <source>
        <dbReference type="ARBA" id="ARBA00000900"/>
    </source>
</evidence>
<accession>A0A1G9PYF3</accession>
<keyword evidence="8" id="KW-0833">Ubl conjugation pathway</keyword>
<feature type="transmembrane region" description="Helical" evidence="12">
    <location>
        <begin position="259"/>
        <end position="285"/>
    </location>
</feature>
<keyword evidence="5 12" id="KW-0812">Transmembrane</keyword>
<dbReference type="GO" id="GO:0008270">
    <property type="term" value="F:zinc ion binding"/>
    <property type="evidence" value="ECO:0007669"/>
    <property type="project" value="UniProtKB-KW"/>
</dbReference>
<evidence type="ECO:0000256" key="3">
    <source>
        <dbReference type="ARBA" id="ARBA00012483"/>
    </source>
</evidence>
<evidence type="ECO:0000256" key="8">
    <source>
        <dbReference type="ARBA" id="ARBA00022786"/>
    </source>
</evidence>
<evidence type="ECO:0000313" key="15">
    <source>
        <dbReference type="Proteomes" id="UP000199451"/>
    </source>
</evidence>
<keyword evidence="11 12" id="KW-0472">Membrane</keyword>
<evidence type="ECO:0000313" key="14">
    <source>
        <dbReference type="EMBL" id="SDM03521.1"/>
    </source>
</evidence>